<dbReference type="GeneID" id="101501392"/>
<evidence type="ECO:0000256" key="5">
    <source>
        <dbReference type="ARBA" id="ARBA00022801"/>
    </source>
</evidence>
<dbReference type="InterPro" id="IPR012334">
    <property type="entry name" value="Pectin_lyas_fold"/>
</dbReference>
<dbReference type="Pfam" id="PF00295">
    <property type="entry name" value="Glyco_hydro_28"/>
    <property type="match status" value="1"/>
</dbReference>
<accession>A0A1S2YCK9</accession>
<name>A0A1S2YCK9_CICAR</name>
<evidence type="ECO:0000313" key="13">
    <source>
        <dbReference type="RefSeq" id="XP_004502363.1"/>
    </source>
</evidence>
<comment type="subcellular location">
    <subcellularLocation>
        <location evidence="1">Secreted</location>
        <location evidence="1">Cell wall</location>
    </subcellularLocation>
</comment>
<dbReference type="STRING" id="3827.A0A1S2YCK9"/>
<keyword evidence="6 9" id="KW-0326">Glycosidase</keyword>
<evidence type="ECO:0000256" key="3">
    <source>
        <dbReference type="ARBA" id="ARBA00022512"/>
    </source>
</evidence>
<sequence length="395" mass="42138">MKVLFAILLLFFIASPSLVKINAANDLCFNVFQYGAKGDGVADDSNAFLKAWQDVCAAEDTPTLFIPDGSTFMLQPVSFSGPCKSATVNVVLEGTLLAPGSVENWDWTTSRNTEAWIQFRHINGLVVYGGGTIDGQGAPWWIKYGKNDQDRPRALQFSGCDNLQLAGLTHVNSPKNHISIDSCNGVAVSDLYITAPESSPNTDGIDIASSSNVFIDRLKIATGDDCIAINSGSKFINISDISCGPGHGISIGSLGKHGEFGSVEEIYVKRCTFQGTTNGVRIKTCPGGTGYAKKITYEDINIVGGYNPVIIDQAYEGSIDDLKRESLKVSDVTLRNIRGTTNDKESITLNCASVGCTNIVLEDININSVNGESSASCINVQGTCNSCNPTVSCLN</sequence>
<evidence type="ECO:0000256" key="4">
    <source>
        <dbReference type="ARBA" id="ARBA00022525"/>
    </source>
</evidence>
<evidence type="ECO:0000256" key="6">
    <source>
        <dbReference type="ARBA" id="ARBA00023295"/>
    </source>
</evidence>
<gene>
    <name evidence="13" type="primary">LOC101501705</name>
    <name evidence="12" type="synonym">LOC101501392</name>
</gene>
<dbReference type="AlphaFoldDB" id="A0A1S2YCK9"/>
<keyword evidence="11" id="KW-1185">Reference proteome</keyword>
<dbReference type="RefSeq" id="XP_004502363.1">
    <property type="nucleotide sequence ID" value="XM_004502306.1"/>
</dbReference>
<evidence type="ECO:0000256" key="9">
    <source>
        <dbReference type="RuleBase" id="RU361169"/>
    </source>
</evidence>
<reference evidence="12 13" key="2">
    <citation type="submission" date="2025-04" db="UniProtKB">
        <authorList>
            <consortium name="RefSeq"/>
        </authorList>
    </citation>
    <scope>IDENTIFICATION</scope>
    <source>
        <tissue evidence="12 13">Etiolated seedlings</tissue>
    </source>
</reference>
<evidence type="ECO:0000256" key="10">
    <source>
        <dbReference type="SAM" id="SignalP"/>
    </source>
</evidence>
<dbReference type="Gene3D" id="2.160.20.10">
    <property type="entry name" value="Single-stranded right-handed beta-helix, Pectin lyase-like"/>
    <property type="match status" value="1"/>
</dbReference>
<dbReference type="OrthoDB" id="187139at2759"/>
<dbReference type="InterPro" id="IPR000743">
    <property type="entry name" value="Glyco_hydro_28"/>
</dbReference>
<feature type="chain" id="PRO_5010813608" evidence="10">
    <location>
        <begin position="20"/>
        <end position="395"/>
    </location>
</feature>
<dbReference type="SMART" id="SM00710">
    <property type="entry name" value="PbH1"/>
    <property type="match status" value="6"/>
</dbReference>
<keyword evidence="3" id="KW-0134">Cell wall</keyword>
<evidence type="ECO:0000313" key="11">
    <source>
        <dbReference type="Proteomes" id="UP000087171"/>
    </source>
</evidence>
<dbReference type="PaxDb" id="3827-XP_004502362.1"/>
<dbReference type="eggNOG" id="ENOG502QTHU">
    <property type="taxonomic scope" value="Eukaryota"/>
</dbReference>
<keyword evidence="10" id="KW-0732">Signal</keyword>
<dbReference type="GeneID" id="101501705"/>
<feature type="active site" evidence="8">
    <location>
        <position position="247"/>
    </location>
</feature>
<protein>
    <submittedName>
        <fullName evidence="12 13">Probable polygalacturonase At3g15720</fullName>
    </submittedName>
</protein>
<dbReference type="Proteomes" id="UP000087171">
    <property type="component" value="Chromosome Ca5"/>
</dbReference>
<organism evidence="11 13">
    <name type="scientific">Cicer arietinum</name>
    <name type="common">Chickpea</name>
    <name type="synonym">Garbanzo</name>
    <dbReference type="NCBI Taxonomy" id="3827"/>
    <lineage>
        <taxon>Eukaryota</taxon>
        <taxon>Viridiplantae</taxon>
        <taxon>Streptophyta</taxon>
        <taxon>Embryophyta</taxon>
        <taxon>Tracheophyta</taxon>
        <taxon>Spermatophyta</taxon>
        <taxon>Magnoliopsida</taxon>
        <taxon>eudicotyledons</taxon>
        <taxon>Gunneridae</taxon>
        <taxon>Pentapetalae</taxon>
        <taxon>rosids</taxon>
        <taxon>fabids</taxon>
        <taxon>Fabales</taxon>
        <taxon>Fabaceae</taxon>
        <taxon>Papilionoideae</taxon>
        <taxon>50 kb inversion clade</taxon>
        <taxon>NPAAA clade</taxon>
        <taxon>Hologalegina</taxon>
        <taxon>IRL clade</taxon>
        <taxon>Cicereae</taxon>
        <taxon>Cicer</taxon>
    </lineage>
</organism>
<dbReference type="KEGG" id="cam:101501705"/>
<dbReference type="GO" id="GO:0071555">
    <property type="term" value="P:cell wall organization"/>
    <property type="evidence" value="ECO:0007669"/>
    <property type="project" value="UniProtKB-KW"/>
</dbReference>
<dbReference type="PANTHER" id="PTHR31375">
    <property type="match status" value="1"/>
</dbReference>
<evidence type="ECO:0000256" key="2">
    <source>
        <dbReference type="ARBA" id="ARBA00008834"/>
    </source>
</evidence>
<evidence type="ECO:0000256" key="8">
    <source>
        <dbReference type="PROSITE-ProRule" id="PRU10052"/>
    </source>
</evidence>
<feature type="signal peptide" evidence="10">
    <location>
        <begin position="1"/>
        <end position="19"/>
    </location>
</feature>
<keyword evidence="7" id="KW-0961">Cell wall biogenesis/degradation</keyword>
<dbReference type="GO" id="GO:0005975">
    <property type="term" value="P:carbohydrate metabolic process"/>
    <property type="evidence" value="ECO:0007669"/>
    <property type="project" value="InterPro"/>
</dbReference>
<proteinExistence type="inferred from homology"/>
<keyword evidence="5 9" id="KW-0378">Hydrolase</keyword>
<evidence type="ECO:0000256" key="1">
    <source>
        <dbReference type="ARBA" id="ARBA00004191"/>
    </source>
</evidence>
<reference evidence="11" key="1">
    <citation type="journal article" date="2013" name="Nat. Biotechnol.">
        <title>Draft genome sequence of chickpea (Cicer arietinum) provides a resource for trait improvement.</title>
        <authorList>
            <person name="Varshney R.K."/>
            <person name="Song C."/>
            <person name="Saxena R.K."/>
            <person name="Azam S."/>
            <person name="Yu S."/>
            <person name="Sharpe A.G."/>
            <person name="Cannon S."/>
            <person name="Baek J."/>
            <person name="Rosen B.D."/>
            <person name="Tar'an B."/>
            <person name="Millan T."/>
            <person name="Zhang X."/>
            <person name="Ramsay L.D."/>
            <person name="Iwata A."/>
            <person name="Wang Y."/>
            <person name="Nelson W."/>
            <person name="Farmer A.D."/>
            <person name="Gaur P.M."/>
            <person name="Soderlund C."/>
            <person name="Penmetsa R.V."/>
            <person name="Xu C."/>
            <person name="Bharti A.K."/>
            <person name="He W."/>
            <person name="Winter P."/>
            <person name="Zhao S."/>
            <person name="Hane J.K."/>
            <person name="Carrasquilla-Garcia N."/>
            <person name="Condie J.A."/>
            <person name="Upadhyaya H.D."/>
            <person name="Luo M.C."/>
            <person name="Thudi M."/>
            <person name="Gowda C.L."/>
            <person name="Singh N.P."/>
            <person name="Lichtenzveig J."/>
            <person name="Gali K.K."/>
            <person name="Rubio J."/>
            <person name="Nadarajan N."/>
            <person name="Dolezel J."/>
            <person name="Bansal K.C."/>
            <person name="Xu X."/>
            <person name="Edwards D."/>
            <person name="Zhang G."/>
            <person name="Kahl G."/>
            <person name="Gil J."/>
            <person name="Singh K.B."/>
            <person name="Datta S.K."/>
            <person name="Jackson S.A."/>
            <person name="Wang J."/>
            <person name="Cook D.R."/>
        </authorList>
    </citation>
    <scope>NUCLEOTIDE SEQUENCE [LARGE SCALE GENOMIC DNA]</scope>
    <source>
        <strain evidence="11">cv. CDC Frontier</strain>
    </source>
</reference>
<dbReference type="GO" id="GO:0004650">
    <property type="term" value="F:polygalacturonase activity"/>
    <property type="evidence" value="ECO:0007669"/>
    <property type="project" value="InterPro"/>
</dbReference>
<dbReference type="KEGG" id="cam:101501392"/>
<dbReference type="InterPro" id="IPR011050">
    <property type="entry name" value="Pectin_lyase_fold/virulence"/>
</dbReference>
<dbReference type="InterPro" id="IPR006626">
    <property type="entry name" value="PbH1"/>
</dbReference>
<evidence type="ECO:0000256" key="7">
    <source>
        <dbReference type="ARBA" id="ARBA00023316"/>
    </source>
</evidence>
<dbReference type="SUPFAM" id="SSF51126">
    <property type="entry name" value="Pectin lyase-like"/>
    <property type="match status" value="1"/>
</dbReference>
<dbReference type="PROSITE" id="PS00502">
    <property type="entry name" value="POLYGALACTURONASE"/>
    <property type="match status" value="1"/>
</dbReference>
<keyword evidence="4" id="KW-0964">Secreted</keyword>
<evidence type="ECO:0000313" key="12">
    <source>
        <dbReference type="RefSeq" id="XP_004502362.1"/>
    </source>
</evidence>
<comment type="similarity">
    <text evidence="2 9">Belongs to the glycosyl hydrolase 28 family.</text>
</comment>
<dbReference type="RefSeq" id="XP_004502362.1">
    <property type="nucleotide sequence ID" value="XM_004502305.1"/>
</dbReference>